<evidence type="ECO:0000313" key="6">
    <source>
        <dbReference type="Proteomes" id="UP001501671"/>
    </source>
</evidence>
<dbReference type="InterPro" id="IPR003819">
    <property type="entry name" value="TauD/TfdA-like"/>
</dbReference>
<dbReference type="PANTHER" id="PTHR10696">
    <property type="entry name" value="GAMMA-BUTYROBETAINE HYDROXYLASE-RELATED"/>
    <property type="match status" value="1"/>
</dbReference>
<name>A0ABP8HEC1_9BURK</name>
<keyword evidence="5" id="KW-0223">Dioxygenase</keyword>
<accession>A0ABP8HEC1</accession>
<dbReference type="PANTHER" id="PTHR10696:SF56">
    <property type="entry name" value="TAUD_TFDA-LIKE DOMAIN-CONTAINING PROTEIN"/>
    <property type="match status" value="1"/>
</dbReference>
<dbReference type="SUPFAM" id="SSF51197">
    <property type="entry name" value="Clavaminate synthase-like"/>
    <property type="match status" value="1"/>
</dbReference>
<comment type="cofactor">
    <cofactor evidence="1">
        <name>Fe(2+)</name>
        <dbReference type="ChEBI" id="CHEBI:29033"/>
    </cofactor>
</comment>
<dbReference type="EMBL" id="BAABFO010000019">
    <property type="protein sequence ID" value="GAA4338209.1"/>
    <property type="molecule type" value="Genomic_DNA"/>
</dbReference>
<dbReference type="Gene3D" id="3.60.130.10">
    <property type="entry name" value="Clavaminate synthase-like"/>
    <property type="match status" value="1"/>
</dbReference>
<sequence>MNDYAADRLANWTASDLDDTAQWIHRLSDAETADLDRALRTTKARHGSCATMVKEDFPLDAMRPTLARLLDRLENGRGVYVLRGIPTERYSKEDLRLMYWGIGLNMGRAVSQSRRGDLLGDVKNFNSDFNSAKGRGYVSRQHLGFHTDTSDVVGLFVIQTAMRGGVSMFCSSLAVHDEIKRTRPDLLEVLYQPFHWSWKGQEEPGELPYYTMPVYSSAGGRFSSRFIRSHIRAAQEFPDVPRLTAKQEEAINLVFDMANDRRFCREMKFESGDVQFLNNHVTMHARTEFEDFPEPERKRHLLRLWLAVPNSRPLDDGMKAIFRDTRAGAFRGGFPSRVSEHTYETVNPD</sequence>
<dbReference type="InterPro" id="IPR050411">
    <property type="entry name" value="AlphaKG_dependent_hydroxylases"/>
</dbReference>
<dbReference type="RefSeq" id="WP_345251159.1">
    <property type="nucleotide sequence ID" value="NZ_BAABFO010000019.1"/>
</dbReference>
<dbReference type="InterPro" id="IPR042098">
    <property type="entry name" value="TauD-like_sf"/>
</dbReference>
<protein>
    <submittedName>
        <fullName evidence="5">TauD/TfdA family dioxygenase</fullName>
    </submittedName>
</protein>
<evidence type="ECO:0000256" key="1">
    <source>
        <dbReference type="ARBA" id="ARBA00001954"/>
    </source>
</evidence>
<dbReference type="GO" id="GO:0051213">
    <property type="term" value="F:dioxygenase activity"/>
    <property type="evidence" value="ECO:0007669"/>
    <property type="project" value="UniProtKB-KW"/>
</dbReference>
<gene>
    <name evidence="5" type="ORF">GCM10023144_34920</name>
</gene>
<evidence type="ECO:0000259" key="4">
    <source>
        <dbReference type="Pfam" id="PF02668"/>
    </source>
</evidence>
<comment type="caution">
    <text evidence="5">The sequence shown here is derived from an EMBL/GenBank/DDBJ whole genome shotgun (WGS) entry which is preliminary data.</text>
</comment>
<dbReference type="Pfam" id="PF02668">
    <property type="entry name" value="TauD"/>
    <property type="match status" value="1"/>
</dbReference>
<feature type="domain" description="TauD/TfdA-like" evidence="4">
    <location>
        <begin position="52"/>
        <end position="305"/>
    </location>
</feature>
<proteinExistence type="predicted"/>
<keyword evidence="3" id="KW-0045">Antibiotic biosynthesis</keyword>
<evidence type="ECO:0000256" key="3">
    <source>
        <dbReference type="ARBA" id="ARBA00023194"/>
    </source>
</evidence>
<reference evidence="6" key="1">
    <citation type="journal article" date="2019" name="Int. J. Syst. Evol. Microbiol.">
        <title>The Global Catalogue of Microorganisms (GCM) 10K type strain sequencing project: providing services to taxonomists for standard genome sequencing and annotation.</title>
        <authorList>
            <consortium name="The Broad Institute Genomics Platform"/>
            <consortium name="The Broad Institute Genome Sequencing Center for Infectious Disease"/>
            <person name="Wu L."/>
            <person name="Ma J."/>
        </authorList>
    </citation>
    <scope>NUCLEOTIDE SEQUENCE [LARGE SCALE GENOMIC DNA]</scope>
    <source>
        <strain evidence="6">JCM 17666</strain>
    </source>
</reference>
<evidence type="ECO:0000313" key="5">
    <source>
        <dbReference type="EMBL" id="GAA4338209.1"/>
    </source>
</evidence>
<organism evidence="5 6">
    <name type="scientific">Pigmentiphaga soli</name>
    <dbReference type="NCBI Taxonomy" id="1007095"/>
    <lineage>
        <taxon>Bacteria</taxon>
        <taxon>Pseudomonadati</taxon>
        <taxon>Pseudomonadota</taxon>
        <taxon>Betaproteobacteria</taxon>
        <taxon>Burkholderiales</taxon>
        <taxon>Alcaligenaceae</taxon>
        <taxon>Pigmentiphaga</taxon>
    </lineage>
</organism>
<keyword evidence="6" id="KW-1185">Reference proteome</keyword>
<keyword evidence="2" id="KW-0560">Oxidoreductase</keyword>
<evidence type="ECO:0000256" key="2">
    <source>
        <dbReference type="ARBA" id="ARBA00023002"/>
    </source>
</evidence>
<dbReference type="Proteomes" id="UP001501671">
    <property type="component" value="Unassembled WGS sequence"/>
</dbReference>